<keyword evidence="4 9" id="KW-0812">Transmembrane</keyword>
<evidence type="ECO:0000256" key="5">
    <source>
        <dbReference type="ARBA" id="ARBA00022927"/>
    </source>
</evidence>
<keyword evidence="9" id="KW-1003">Cell membrane</keyword>
<dbReference type="GO" id="GO:0015450">
    <property type="term" value="F:protein-transporting ATPase activity"/>
    <property type="evidence" value="ECO:0007669"/>
    <property type="project" value="UniProtKB-UniRule"/>
</dbReference>
<evidence type="ECO:0000256" key="6">
    <source>
        <dbReference type="ARBA" id="ARBA00022989"/>
    </source>
</evidence>
<evidence type="ECO:0000256" key="4">
    <source>
        <dbReference type="ARBA" id="ARBA00022692"/>
    </source>
</evidence>
<dbReference type="GO" id="GO:0009306">
    <property type="term" value="P:protein secretion"/>
    <property type="evidence" value="ECO:0007669"/>
    <property type="project" value="UniProtKB-UniRule"/>
</dbReference>
<dbReference type="Proteomes" id="UP000179880">
    <property type="component" value="Unassembled WGS sequence"/>
</dbReference>
<evidence type="ECO:0000256" key="3">
    <source>
        <dbReference type="ARBA" id="ARBA00022448"/>
    </source>
</evidence>
<dbReference type="GO" id="GO:0005886">
    <property type="term" value="C:plasma membrane"/>
    <property type="evidence" value="ECO:0007669"/>
    <property type="project" value="UniProtKB-SubCell"/>
</dbReference>
<gene>
    <name evidence="10" type="ORF">A3B93_02090</name>
</gene>
<proteinExistence type="inferred from homology"/>
<evidence type="ECO:0000256" key="8">
    <source>
        <dbReference type="ARBA" id="ARBA00023136"/>
    </source>
</evidence>
<organism evidence="10 11">
    <name type="scientific">Candidatus Nomurabacteria bacterium RIFCSPHIGHO2_02_FULL_42_24</name>
    <dbReference type="NCBI Taxonomy" id="1801757"/>
    <lineage>
        <taxon>Bacteria</taxon>
        <taxon>Candidatus Nomuraibacteriota</taxon>
    </lineage>
</organism>
<accession>A0A1F6WI28</accession>
<dbReference type="NCBIfam" id="TIGR00810">
    <property type="entry name" value="secG"/>
    <property type="match status" value="1"/>
</dbReference>
<keyword evidence="6 9" id="KW-1133">Transmembrane helix</keyword>
<reference evidence="10 11" key="1">
    <citation type="journal article" date="2016" name="Nat. Commun.">
        <title>Thousands of microbial genomes shed light on interconnected biogeochemical processes in an aquifer system.</title>
        <authorList>
            <person name="Anantharaman K."/>
            <person name="Brown C.T."/>
            <person name="Hug L.A."/>
            <person name="Sharon I."/>
            <person name="Castelle C.J."/>
            <person name="Probst A.J."/>
            <person name="Thomas B.C."/>
            <person name="Singh A."/>
            <person name="Wilkins M.J."/>
            <person name="Karaoz U."/>
            <person name="Brodie E.L."/>
            <person name="Williams K.H."/>
            <person name="Hubbard S.S."/>
            <person name="Banfield J.F."/>
        </authorList>
    </citation>
    <scope>NUCLEOTIDE SEQUENCE [LARGE SCALE GENOMIC DNA]</scope>
</reference>
<comment type="subcellular location">
    <subcellularLocation>
        <location evidence="9">Cell membrane</location>
        <topology evidence="9">Multi-pass membrane protein</topology>
    </subcellularLocation>
    <subcellularLocation>
        <location evidence="1">Membrane</location>
        <topology evidence="1">Multi-pass membrane protein</topology>
    </subcellularLocation>
</comment>
<feature type="transmembrane region" description="Helical" evidence="9">
    <location>
        <begin position="55"/>
        <end position="76"/>
    </location>
</feature>
<comment type="caution">
    <text evidence="10">The sequence shown here is derived from an EMBL/GenBank/DDBJ whole genome shotgun (WGS) entry which is preliminary data.</text>
</comment>
<keyword evidence="7 9" id="KW-0811">Translocation</keyword>
<dbReference type="AlphaFoldDB" id="A0A1F6WI28"/>
<protein>
    <recommendedName>
        <fullName evidence="9">Protein-export membrane protein SecG</fullName>
    </recommendedName>
</protein>
<evidence type="ECO:0000313" key="11">
    <source>
        <dbReference type="Proteomes" id="UP000179880"/>
    </source>
</evidence>
<evidence type="ECO:0000256" key="7">
    <source>
        <dbReference type="ARBA" id="ARBA00023010"/>
    </source>
</evidence>
<evidence type="ECO:0000256" key="1">
    <source>
        <dbReference type="ARBA" id="ARBA00004141"/>
    </source>
</evidence>
<dbReference type="InterPro" id="IPR004692">
    <property type="entry name" value="SecG"/>
</dbReference>
<dbReference type="Pfam" id="PF03840">
    <property type="entry name" value="SecG"/>
    <property type="match status" value="1"/>
</dbReference>
<comment type="function">
    <text evidence="9">Involved in protein export. Participates in an early event of protein translocation.</text>
</comment>
<evidence type="ECO:0000256" key="9">
    <source>
        <dbReference type="RuleBase" id="RU365087"/>
    </source>
</evidence>
<keyword evidence="5 9" id="KW-0653">Protein transport</keyword>
<name>A0A1F6WI28_9BACT</name>
<comment type="caution">
    <text evidence="9">Lacks conserved residue(s) required for the propagation of feature annotation.</text>
</comment>
<keyword evidence="8 9" id="KW-0472">Membrane</keyword>
<evidence type="ECO:0000256" key="2">
    <source>
        <dbReference type="ARBA" id="ARBA00008445"/>
    </source>
</evidence>
<sequence length="77" mass="8167">MAILTNILPWAQIALAVLLTVCILLQRSAEGLGGALGGGDMGGVRYTRRGFEKFLFYATIVIAVLFTALALASILLK</sequence>
<comment type="similarity">
    <text evidence="2 9">Belongs to the SecG family.</text>
</comment>
<evidence type="ECO:0000313" key="10">
    <source>
        <dbReference type="EMBL" id="OGI81529.1"/>
    </source>
</evidence>
<keyword evidence="3 9" id="KW-0813">Transport</keyword>
<dbReference type="EMBL" id="MFUH01000027">
    <property type="protein sequence ID" value="OGI81529.1"/>
    <property type="molecule type" value="Genomic_DNA"/>
</dbReference>